<evidence type="ECO:0000313" key="2">
    <source>
        <dbReference type="EMBL" id="CCB88621.1"/>
    </source>
</evidence>
<feature type="region of interest" description="Disordered" evidence="1">
    <location>
        <begin position="45"/>
        <end position="69"/>
    </location>
</feature>
<dbReference type="eggNOG" id="COG3468">
    <property type="taxonomic scope" value="Bacteria"/>
</dbReference>
<dbReference type="OrthoDB" id="250509at2"/>
<dbReference type="HOGENOM" id="CLU_059550_0_0_0"/>
<proteinExistence type="predicted"/>
<protein>
    <submittedName>
        <fullName evidence="2">MOMP-like family protein</fullName>
    </submittedName>
</protein>
<dbReference type="InterPro" id="IPR007825">
    <property type="entry name" value="Major_OMP_Legionella"/>
</dbReference>
<sequence length="396" mass="44902">MKCISFLSAAFLSTFFLGNGLVADVQEKIVESKFLSAAYSSQQTMEQTSSRPMPNGGNPDGPPIPPNRDIVDHSAQGCLSQGFSIQGEFIWWRAILDNLEYGLKDSAVITDPTNFPNDRAHNFTVKEPSFEFDPGFKVAAGYDFGRDNWDVFLRWTYLHSNPSDSVNAGDNNLILLETRVEPIAVTQNFGGIALSSNGKVKWDIHFNVLDFEMGYDYFFSKRFSIRPFMGLKTAWIDMDYHVDYIAATVLEGGANDIRDLKGKGDSDYWGVGPCFGIDSYLHIGWGFSIYGLLSGAALYGEFDTKYDQINIENPVNTIEVNLKFKQDSFYRLRNMVQMALGVEWAYCFSKEYLLALHVGWETQYWWNQLEMPFFGYFQPEGDLTFSGLDVGVRFDF</sequence>
<dbReference type="STRING" id="331113.SNE_A07440"/>
<dbReference type="Proteomes" id="UP000000496">
    <property type="component" value="Chromosome gsn.131"/>
</dbReference>
<dbReference type="Pfam" id="PF05150">
    <property type="entry name" value="Legionella_OMP"/>
    <property type="match status" value="1"/>
</dbReference>
<dbReference type="RefSeq" id="WP_013943088.1">
    <property type="nucleotide sequence ID" value="NC_015713.1"/>
</dbReference>
<reference evidence="2 3" key="2">
    <citation type="journal article" date="2011" name="Mol. Biol. Evol.">
        <title>Unity in variety--the pan-genome of the Chlamydiae.</title>
        <authorList>
            <person name="Collingro A."/>
            <person name="Tischler P."/>
            <person name="Weinmaier T."/>
            <person name="Penz T."/>
            <person name="Heinz E."/>
            <person name="Brunham R.C."/>
            <person name="Read T.D."/>
            <person name="Bavoil P.M."/>
            <person name="Sachse K."/>
            <person name="Kahane S."/>
            <person name="Friedman M.G."/>
            <person name="Rattei T."/>
            <person name="Myers G.S."/>
            <person name="Horn M."/>
        </authorList>
    </citation>
    <scope>NUCLEOTIDE SEQUENCE [LARGE SCALE GENOMIC DNA]</scope>
    <source>
        <strain evidence="3">ATCC VR-1471 / Z</strain>
    </source>
</reference>
<gene>
    <name evidence="2" type="ordered locus">SNE_A07440</name>
</gene>
<evidence type="ECO:0000256" key="1">
    <source>
        <dbReference type="SAM" id="MobiDB-lite"/>
    </source>
</evidence>
<dbReference type="KEGG" id="sng:SNE_A07440"/>
<dbReference type="AlphaFoldDB" id="F8L7A1"/>
<keyword evidence="3" id="KW-1185">Reference proteome</keyword>
<reference key="1">
    <citation type="journal article" date="2011" name="Mol. Biol. Evol.">
        <title>Unity in variety -- the pan-genome of the Chlamydiae.</title>
        <authorList>
            <person name="Collingro A."/>
            <person name="Tischler P."/>
            <person name="Weinmaier T."/>
            <person name="Penz T."/>
            <person name="Heinz E."/>
            <person name="Brunham R.C."/>
            <person name="Read T.D."/>
            <person name="Bavoil P.M."/>
            <person name="Sachse K."/>
            <person name="Kahane S."/>
            <person name="Friedman M.G."/>
            <person name="Rattei T."/>
            <person name="Myers G.S.A."/>
            <person name="Horn M."/>
        </authorList>
    </citation>
    <scope>NUCLEOTIDE SEQUENCE</scope>
    <source>
        <strain>Z</strain>
    </source>
</reference>
<dbReference type="EMBL" id="FR872582">
    <property type="protein sequence ID" value="CCB88621.1"/>
    <property type="molecule type" value="Genomic_DNA"/>
</dbReference>
<name>F8L7A1_SIMNZ</name>
<evidence type="ECO:0000313" key="3">
    <source>
        <dbReference type="Proteomes" id="UP000000496"/>
    </source>
</evidence>
<accession>F8L7A1</accession>
<organism evidence="2 3">
    <name type="scientific">Simkania negevensis (strain ATCC VR-1471 / DSM 27360 / Z)</name>
    <dbReference type="NCBI Taxonomy" id="331113"/>
    <lineage>
        <taxon>Bacteria</taxon>
        <taxon>Pseudomonadati</taxon>
        <taxon>Chlamydiota</taxon>
        <taxon>Chlamydiia</taxon>
        <taxon>Parachlamydiales</taxon>
        <taxon>Simkaniaceae</taxon>
        <taxon>Simkania</taxon>
    </lineage>
</organism>